<feature type="region of interest" description="Disordered" evidence="9">
    <location>
        <begin position="1385"/>
        <end position="1404"/>
    </location>
</feature>
<dbReference type="Proteomes" id="UP000186698">
    <property type="component" value="Chromosome 1L"/>
</dbReference>
<dbReference type="InterPro" id="IPR038763">
    <property type="entry name" value="DHH_sf"/>
</dbReference>
<dbReference type="GO" id="GO:0006915">
    <property type="term" value="P:apoptotic process"/>
    <property type="evidence" value="ECO:0000318"/>
    <property type="project" value="GO_Central"/>
</dbReference>
<evidence type="ECO:0000256" key="4">
    <source>
        <dbReference type="ARBA" id="ARBA00022703"/>
    </source>
</evidence>
<gene>
    <name evidence="12" type="primary">prune2.L</name>
</gene>
<evidence type="ECO:0000256" key="5">
    <source>
        <dbReference type="ARBA" id="ARBA00022990"/>
    </source>
</evidence>
<feature type="region of interest" description="Disordered" evidence="9">
    <location>
        <begin position="1440"/>
        <end position="1464"/>
    </location>
</feature>
<dbReference type="Gene3D" id="3.10.310.20">
    <property type="entry name" value="DHHA2 domain"/>
    <property type="match status" value="1"/>
</dbReference>
<keyword evidence="11" id="KW-1185">Reference proteome</keyword>
<feature type="region of interest" description="Disordered" evidence="9">
    <location>
        <begin position="659"/>
        <end position="728"/>
    </location>
</feature>
<dbReference type="InterPro" id="IPR038222">
    <property type="entry name" value="DHHA2_dom_sf"/>
</dbReference>
<evidence type="ECO:0000313" key="11">
    <source>
        <dbReference type="Proteomes" id="UP000186698"/>
    </source>
</evidence>
<dbReference type="FunFam" id="3.90.1640.10:FF:000003">
    <property type="entry name" value="Prune homolog 2 with BCH domain"/>
    <property type="match status" value="1"/>
</dbReference>
<dbReference type="Pfam" id="PF13716">
    <property type="entry name" value="CRAL_TRIO_2"/>
    <property type="match status" value="1"/>
</dbReference>
<dbReference type="PANTHER" id="PTHR45808:SF2">
    <property type="entry name" value="RHO GTPASE-ACTIVATING PROTEIN 68F"/>
    <property type="match status" value="1"/>
</dbReference>
<dbReference type="InterPro" id="IPR001251">
    <property type="entry name" value="CRAL-TRIO_dom"/>
</dbReference>
<feature type="compositionally biased region" description="Basic and acidic residues" evidence="9">
    <location>
        <begin position="709"/>
        <end position="728"/>
    </location>
</feature>
<evidence type="ECO:0000256" key="2">
    <source>
        <dbReference type="ARBA" id="ARBA00010331"/>
    </source>
</evidence>
<dbReference type="GO" id="GO:0005096">
    <property type="term" value="F:GTPase activator activity"/>
    <property type="evidence" value="ECO:0007669"/>
    <property type="project" value="TreeGrafter"/>
</dbReference>
<dbReference type="SUPFAM" id="SSF52087">
    <property type="entry name" value="CRAL/TRIO domain"/>
    <property type="match status" value="1"/>
</dbReference>
<dbReference type="Pfam" id="PF02833">
    <property type="entry name" value="DHHA2"/>
    <property type="match status" value="1"/>
</dbReference>
<evidence type="ECO:0000256" key="1">
    <source>
        <dbReference type="ARBA" id="ARBA00004496"/>
    </source>
</evidence>
<dbReference type="KEGG" id="xla:108714541"/>
<dbReference type="RefSeq" id="XP_041440570.1">
    <property type="nucleotide sequence ID" value="XM_041584636.1"/>
</dbReference>
<dbReference type="FunFam" id="3.10.310.20:FF:000002">
    <property type="entry name" value="Prune homolog 2 with BCH domain"/>
    <property type="match status" value="1"/>
</dbReference>
<dbReference type="SMART" id="SM01131">
    <property type="entry name" value="DHHA2"/>
    <property type="match status" value="1"/>
</dbReference>
<feature type="compositionally biased region" description="Basic and acidic residues" evidence="9">
    <location>
        <begin position="683"/>
        <end position="700"/>
    </location>
</feature>
<dbReference type="SMART" id="SM00516">
    <property type="entry name" value="SEC14"/>
    <property type="match status" value="1"/>
</dbReference>
<dbReference type="InterPro" id="IPR036865">
    <property type="entry name" value="CRAL-TRIO_dom_sf"/>
</dbReference>
<accession>A0A8J1MHL6</accession>
<comment type="function">
    <text evidence="8">May play an important role in regulating differentiation, survival and aggressiveness of the tumor cells.</text>
</comment>
<evidence type="ECO:0000313" key="12">
    <source>
        <dbReference type="RefSeq" id="XP_041440570.1"/>
    </source>
</evidence>
<organism evidence="11 12">
    <name type="scientific">Xenopus laevis</name>
    <name type="common">African clawed frog</name>
    <dbReference type="NCBI Taxonomy" id="8355"/>
    <lineage>
        <taxon>Eukaryota</taxon>
        <taxon>Metazoa</taxon>
        <taxon>Chordata</taxon>
        <taxon>Craniata</taxon>
        <taxon>Vertebrata</taxon>
        <taxon>Euteleostomi</taxon>
        <taxon>Amphibia</taxon>
        <taxon>Batrachia</taxon>
        <taxon>Anura</taxon>
        <taxon>Pipoidea</taxon>
        <taxon>Pipidae</taxon>
        <taxon>Xenopodinae</taxon>
        <taxon>Xenopus</taxon>
        <taxon>Xenopus</taxon>
    </lineage>
</organism>
<evidence type="ECO:0000256" key="3">
    <source>
        <dbReference type="ARBA" id="ARBA00022490"/>
    </source>
</evidence>
<evidence type="ECO:0000256" key="9">
    <source>
        <dbReference type="SAM" id="MobiDB-lite"/>
    </source>
</evidence>
<dbReference type="FunFam" id="3.40.525.10:FF:000001">
    <property type="entry name" value="BCL2/adenovirus E1B protein-interacting protein 2"/>
    <property type="match status" value="1"/>
</dbReference>
<feature type="compositionally biased region" description="Polar residues" evidence="9">
    <location>
        <begin position="669"/>
        <end position="678"/>
    </location>
</feature>
<keyword evidence="4" id="KW-0053">Apoptosis</keyword>
<dbReference type="Pfam" id="PF12496">
    <property type="entry name" value="BNIP2"/>
    <property type="match status" value="1"/>
</dbReference>
<dbReference type="Gene3D" id="3.40.525.10">
    <property type="entry name" value="CRAL-TRIO lipid binding domain"/>
    <property type="match status" value="1"/>
</dbReference>
<feature type="domain" description="CRAL-TRIO" evidence="10">
    <location>
        <begin position="2426"/>
        <end position="2573"/>
    </location>
</feature>
<dbReference type="Gene3D" id="3.90.1640.10">
    <property type="entry name" value="inorganic pyrophosphatase (n-terminal core)"/>
    <property type="match status" value="1"/>
</dbReference>
<name>A0A8J1MHL6_XENLA</name>
<evidence type="ECO:0000256" key="7">
    <source>
        <dbReference type="ARBA" id="ARBA00042084"/>
    </source>
</evidence>
<feature type="compositionally biased region" description="Basic and acidic residues" evidence="9">
    <location>
        <begin position="1450"/>
        <end position="1463"/>
    </location>
</feature>
<comment type="similarity">
    <text evidence="2">Belongs to the PPase class C family. Prune subfamily.</text>
</comment>
<comment type="subcellular location">
    <subcellularLocation>
        <location evidence="1">Cytoplasm</location>
    </subcellularLocation>
</comment>
<feature type="compositionally biased region" description="Basic and acidic residues" evidence="9">
    <location>
        <begin position="914"/>
        <end position="928"/>
    </location>
</feature>
<dbReference type="PROSITE" id="PS50191">
    <property type="entry name" value="CRAL_TRIO"/>
    <property type="match status" value="1"/>
</dbReference>
<dbReference type="SUPFAM" id="SSF64182">
    <property type="entry name" value="DHH phosphoesterases"/>
    <property type="match status" value="1"/>
</dbReference>
<evidence type="ECO:0000259" key="10">
    <source>
        <dbReference type="PROSITE" id="PS50191"/>
    </source>
</evidence>
<evidence type="ECO:0000256" key="8">
    <source>
        <dbReference type="ARBA" id="ARBA00056879"/>
    </source>
</evidence>
<keyword evidence="3" id="KW-0963">Cytoplasm</keyword>
<feature type="compositionally biased region" description="Polar residues" evidence="9">
    <location>
        <begin position="929"/>
        <end position="942"/>
    </location>
</feature>
<feature type="compositionally biased region" description="Low complexity" evidence="9">
    <location>
        <begin position="1186"/>
        <end position="1197"/>
    </location>
</feature>
<dbReference type="GO" id="GO:0005737">
    <property type="term" value="C:cytoplasm"/>
    <property type="evidence" value="ECO:0000318"/>
    <property type="project" value="GO_Central"/>
</dbReference>
<dbReference type="GeneID" id="108714541"/>
<dbReference type="CDD" id="cd00170">
    <property type="entry name" value="SEC14"/>
    <property type="match status" value="1"/>
</dbReference>
<dbReference type="InterPro" id="IPR004097">
    <property type="entry name" value="DHHA2"/>
</dbReference>
<protein>
    <recommendedName>
        <fullName evidence="6">Protein prune homolog 2</fullName>
    </recommendedName>
    <alternativeName>
        <fullName evidence="7">BNIP2 motif-containing molecule at the C-terminal region 1</fullName>
    </alternativeName>
</protein>
<proteinExistence type="inferred from homology"/>
<feature type="region of interest" description="Disordered" evidence="9">
    <location>
        <begin position="890"/>
        <end position="942"/>
    </location>
</feature>
<reference evidence="12" key="1">
    <citation type="submission" date="2025-08" db="UniProtKB">
        <authorList>
            <consortium name="RefSeq"/>
        </authorList>
    </citation>
    <scope>IDENTIFICATION</scope>
    <source>
        <strain evidence="12">J_2021</strain>
        <tissue evidence="12">Erythrocytes</tissue>
    </source>
</reference>
<sequence length="2626" mass="294552">MEEFLHRTKSRLDRAKQLEKVHTVIGNKCCDLDSIISTLIYAYYLDKVNSPGILCLPVLNVPRGEFNFYSETRFILEELEIPESFLIFKDEINLHQLNEEGRLLVTLVNFSTLSSDDATLEASVVKFINSEKRTNAAEEFQESCSCLVAKEILEKAPELVTQQLAHLLRGSILFSCLSMEHEKIAKQEEDIICILEEKFPELPPRQDIISSMQETKMHMQGTNIEDILLKDIKELSDGDIKVAISSVCISLEELMSCRNIIGELKLFLDKYGIDILILLASYTTEEQMAVQQIAVHSENPELCNQVCCELEESQNPFLDLEPSDYGCEQFLVYHQENSSVTCEQVSAVIKEAINRRRLGMMPNSRTSSTEAVAGSAPLSQGSSGIMELYGSDLDPQPNPVNFVDSAQDINAQDINAQAQVDVNVDLVSPDSGLATIRSSRSSKESSVFLSDDSPVADAAGSHHNFLTGIDNYSRVPEGVIVEEETPPSRTSSDNVELFNFDLLPNTRSESSSHSADYSMADDFFFQSDSSEGQQAQKQQLYRDDIAHCSTHLLNTKVPNISLVDFDDAFMHSPENHEDLCEKTPSASDITEFESSLSCEILGSADVKVPPTPMNSLVESSPLDNGPPTFFPEDVVQKINEIGFSVSDTPYWWNESEHIDANEGPMNADPRSSSNQSVLHRTGPWKEQKSGQDNSKARHEPSFQVACPDLHNENPKENSDNHDKNPRQENKIVPDLWNFNNTLQGVSEPGCGTSDVDKYGDYVKQSEDRLCAIKEDSKTKYFAKRKAKSNIDTDSLENSPEIYVENRYSQEFLVENQFMLQQRSTEDLGVDPKPLLPGHIERNLGMWDLLEEEQDTNIVDHHINWEDPFLSCGPYKCLDFTASYTGKDCVVSPPDTNYSTSESNLSPASEDDMKEPEKSNDQEKHHLNEGHQSSNDLNILNNRGLASNGKHTFSENKNVSYFMKECTNNSEAMPKRSYSGNYLNSDYLDNTSSSSTSSELKKNEPNYKLNNHKLDLSILNTNGSTLLGVDLLGKEEVVCLNFQRANKVQNSYLPLPLHNGSVRNILQPKSQSEINECARNSNTSKEVTSDVLSQCQGQSSLELMNIHDNNDKSGQHLHLLNSRILHDPFYESLSPDRNDTVLIVNPLENSEKCQDICVLQAEEEELGAAGYTNHDNWENDLQDDTESSSLNSLDDLESSDSSYLRSWNLLVKSPVLKDEIRIPGQLSSVHEQDNYDIKSPSIKSKMYNKSVLISPKGKLNDMNGTKISVENDHLTLDEIKIKENVLFNDVDYQKKTDITHCDGEGSVMQDEGSKGKWNKTNLCSYESAGINSNVSPNISKVYMKEELNIYPCNEEDIQSSSSHSGGTSPDLDLSWKRLQEKDYDSTSSVYASESKNNEQCSITQNGSANNEYVNTQVKIQLNTVNKVPMNLDIWNTRICEDSESSSSPEGNETRDHSNSSDEKPLNYFQNVHTSLDIADSNSTTPYTDEESPEIEDIRGRFGFLQDGCVNNVMKDQKEQKGCLTTINGKAEHEEGLLNQDCLQHVQCCPDDRSQPCENVHHDRDYKELFITEKTSPSGADIKDSLSRGSQSTETFDMWYNQNEVYHPEDTNVTTSPQPSHSYHENGANKEKECNNAATCTSLIKFSPHSLCSTTDNYKEDSSENLKCLSATNPIKIQPTDSTPLISLTDKININEFIPESYNDKSADKTEPGVQLQSGMKHELETVTDMSSELTQADLSRDKNLQGTVGAHDPISRHHNMALHRSEDLLQFKCQVEQEDLSNHIQPYGGSEISHSMHFECIPDILDDGSREFSPFYSISPDLWSISEHVYIKTSDYGSPDVLNSCDSNTNVSKTPDLYKQCARAYKDVFVWPDPAHSSKSPSGCAEGSKISAAGESNEMYTQNIHLHKNNDFILQPCIKCTKSVCSCCNLEHVCENYNIEDSQAIATTASSATSLKDIDEDVLSNSSASAKLICIPSTQETEENIQKDVLQTAKIHTEPLIKDHSAVEMINPCLQQGKLPGNSNEENWNIVTSPADGDVGLHHEESDQVWNVDNTTGTSLVLFDLGCDSIKIQTEDPVSSNADEEVHGHFESGPCESVNRSVMTVTNVAFQQTKSNESHSVSSPDTFQSISMTNVNENQAIHRPECHSLYIKGKSSPIVPRRLGSEKKSEEFSEQEHSWSIILSQNEASDSSPEDIFSREETVDTGKGWENTFQQRYSCDKQGGYQIDTGGQAYTDLEESFEMCKVEERDIFAHEVSHAPLHFQNISVHIQLPPQDGELAKYLINKEMTENRSIPDDEGMDIPLDESEIRPEPPNSLDLNGSHTRKIKLTAPNINLSLDHSEGSILSDDNLDTPDELDINVDDLDTPDEADSFDYTGQDDQPAVGKAVQEDFESIQEYTAEEERADNRLWRTVVIGEQEQRIDMKVIEPYKKVISHGGYYGEGANAIIVFAACFLPDSSRPDYNYVMENLFLYVISTLELMVAEDYMVVYLNGATPRRKMPGLGWMKKCYQMIDRRLRKNLKSFIIVHPSWFIRTILALTRPFISSKFSSKIKYVSTLAELSELIPMEYVHIPETIVKYEESRCFPRNVRLDEDLRESESAKAGCLPNEPEMKTLEAEFEKKTGDNV</sequence>
<dbReference type="CTD" id="108714541"/>
<dbReference type="GO" id="GO:0016462">
    <property type="term" value="F:pyrophosphatase activity"/>
    <property type="evidence" value="ECO:0007669"/>
    <property type="project" value="InterPro"/>
</dbReference>
<dbReference type="OrthoDB" id="19923at2759"/>
<dbReference type="PANTHER" id="PTHR45808">
    <property type="entry name" value="RHO GTPASE-ACTIVATING PROTEIN 68F"/>
    <property type="match status" value="1"/>
</dbReference>
<feature type="region of interest" description="Disordered" evidence="9">
    <location>
        <begin position="1170"/>
        <end position="1197"/>
    </location>
</feature>
<feature type="compositionally biased region" description="Polar residues" evidence="9">
    <location>
        <begin position="893"/>
        <end position="906"/>
    </location>
</feature>
<dbReference type="GO" id="GO:0007264">
    <property type="term" value="P:small GTPase-mediated signal transduction"/>
    <property type="evidence" value="ECO:0007669"/>
    <property type="project" value="TreeGrafter"/>
</dbReference>
<dbReference type="InterPro" id="IPR022181">
    <property type="entry name" value="Bcl2-/adenovirus-E1B"/>
</dbReference>
<keyword evidence="5" id="KW-0007">Acetylation</keyword>
<evidence type="ECO:0000256" key="6">
    <source>
        <dbReference type="ARBA" id="ARBA00039860"/>
    </source>
</evidence>